<keyword evidence="8 9" id="KW-0807">Transducer</keyword>
<dbReference type="OrthoDB" id="9444602at2759"/>
<keyword evidence="2 9" id="KW-0812">Transmembrane</keyword>
<keyword evidence="13" id="KW-1185">Reference proteome</keyword>
<evidence type="ECO:0000256" key="7">
    <source>
        <dbReference type="ARBA" id="ARBA00023170"/>
    </source>
</evidence>
<evidence type="ECO:0000256" key="6">
    <source>
        <dbReference type="ARBA" id="ARBA00023136"/>
    </source>
</evidence>
<keyword evidence="4 10" id="KW-1133">Transmembrane helix</keyword>
<evidence type="ECO:0000256" key="8">
    <source>
        <dbReference type="ARBA" id="ARBA00023224"/>
    </source>
</evidence>
<dbReference type="FunCoup" id="A0A6I8NUD9">
    <property type="interactions" value="168"/>
</dbReference>
<organism evidence="12 13">
    <name type="scientific">Ornithorhynchus anatinus</name>
    <name type="common">Duckbill platypus</name>
    <dbReference type="NCBI Taxonomy" id="9258"/>
    <lineage>
        <taxon>Eukaryota</taxon>
        <taxon>Metazoa</taxon>
        <taxon>Chordata</taxon>
        <taxon>Craniata</taxon>
        <taxon>Vertebrata</taxon>
        <taxon>Euteleostomi</taxon>
        <taxon>Mammalia</taxon>
        <taxon>Monotremata</taxon>
        <taxon>Ornithorhynchidae</taxon>
        <taxon>Ornithorhynchus</taxon>
    </lineage>
</organism>
<evidence type="ECO:0000256" key="9">
    <source>
        <dbReference type="RuleBase" id="RU000688"/>
    </source>
</evidence>
<evidence type="ECO:0000256" key="1">
    <source>
        <dbReference type="ARBA" id="ARBA00004141"/>
    </source>
</evidence>
<evidence type="ECO:0000256" key="4">
    <source>
        <dbReference type="ARBA" id="ARBA00022989"/>
    </source>
</evidence>
<dbReference type="GO" id="GO:0005886">
    <property type="term" value="C:plasma membrane"/>
    <property type="evidence" value="ECO:0000318"/>
    <property type="project" value="GO_Central"/>
</dbReference>
<keyword evidence="5 9" id="KW-0297">G-protein coupled receptor</keyword>
<dbReference type="InterPro" id="IPR000725">
    <property type="entry name" value="Olfact_rcpt"/>
</dbReference>
<evidence type="ECO:0000256" key="5">
    <source>
        <dbReference type="ARBA" id="ARBA00023040"/>
    </source>
</evidence>
<dbReference type="PRINTS" id="PR00245">
    <property type="entry name" value="OLFACTORYR"/>
</dbReference>
<keyword evidence="7 9" id="KW-0675">Receptor</keyword>
<dbReference type="GeneID" id="100074423"/>
<evidence type="ECO:0000259" key="11">
    <source>
        <dbReference type="PROSITE" id="PS50262"/>
    </source>
</evidence>
<evidence type="ECO:0000313" key="12">
    <source>
        <dbReference type="Ensembl" id="ENSOANP00000044148.1"/>
    </source>
</evidence>
<reference evidence="12" key="2">
    <citation type="submission" date="2025-08" db="UniProtKB">
        <authorList>
            <consortium name="Ensembl"/>
        </authorList>
    </citation>
    <scope>IDENTIFICATION</scope>
    <source>
        <strain evidence="12">Glennie</strain>
    </source>
</reference>
<dbReference type="FunFam" id="1.20.1070.10:FF:000007">
    <property type="entry name" value="Olfactory receptor"/>
    <property type="match status" value="1"/>
</dbReference>
<dbReference type="InterPro" id="IPR000276">
    <property type="entry name" value="GPCR_Rhodpsn"/>
</dbReference>
<feature type="transmembrane region" description="Helical" evidence="10">
    <location>
        <begin position="25"/>
        <end position="49"/>
    </location>
</feature>
<sequence length="311" mass="34853">MELGNHTRVSEFIFRGLTQSRELSFVLFVLLFVLYVITVSANLLIIVTVTWESRLHLPMYFLLRNLSILDISFSCITIPKVLVDLLSKRKAISFNGCLTQIFFFHLLGGADTFSLSVMAYDRYVAISKPLHYVTIMTKGTCFGLVAASWVGGFVHSVVQIFLLLLLPFCGPNVLDGFYCDVPQLLKLSCSNAVTTELLMISNNGMITSLWFVLLIGSYTVTLLMLRSHSGEGKKKAIATCTSHMMVVTLHFVPCIYIYARPFTALPTDTAVSITLAGIIPVLNPIIYTLRNREMMLAMKRLKKRDIQSGRE</sequence>
<feature type="transmembrane region" description="Helical" evidence="10">
    <location>
        <begin position="237"/>
        <end position="258"/>
    </location>
</feature>
<dbReference type="SUPFAM" id="SSF81321">
    <property type="entry name" value="Family A G protein-coupled receptor-like"/>
    <property type="match status" value="1"/>
</dbReference>
<dbReference type="Pfam" id="PF13853">
    <property type="entry name" value="7tm_4"/>
    <property type="match status" value="1"/>
</dbReference>
<dbReference type="Proteomes" id="UP000002279">
    <property type="component" value="Chromosome 3"/>
</dbReference>
<accession>A0A6I8NUD9</accession>
<protein>
    <recommendedName>
        <fullName evidence="10">Olfactory receptor</fullName>
    </recommendedName>
</protein>
<comment type="subcellular location">
    <subcellularLocation>
        <location evidence="10">Cell membrane</location>
        <topology evidence="10">Multi-pass membrane protein</topology>
    </subcellularLocation>
    <subcellularLocation>
        <location evidence="1">Membrane</location>
        <topology evidence="1">Multi-pass membrane protein</topology>
    </subcellularLocation>
</comment>
<dbReference type="AlphaFoldDB" id="A0A6I8NUD9"/>
<dbReference type="GeneTree" id="ENSGT00940000163563"/>
<evidence type="ECO:0000256" key="2">
    <source>
        <dbReference type="ARBA" id="ARBA00022692"/>
    </source>
</evidence>
<reference evidence="12 13" key="1">
    <citation type="journal article" date="2008" name="Nature">
        <title>Genome analysis of the platypus reveals unique signatures of evolution.</title>
        <authorList>
            <person name="Warren W.C."/>
            <person name="Hillier L.W."/>
            <person name="Marshall Graves J.A."/>
            <person name="Birney E."/>
            <person name="Ponting C.P."/>
            <person name="Grutzner F."/>
            <person name="Belov K."/>
            <person name="Miller W."/>
            <person name="Clarke L."/>
            <person name="Chinwalla A.T."/>
            <person name="Yang S.P."/>
            <person name="Heger A."/>
            <person name="Locke D.P."/>
            <person name="Miethke P."/>
            <person name="Waters P.D."/>
            <person name="Veyrunes F."/>
            <person name="Fulton L."/>
            <person name="Fulton B."/>
            <person name="Graves T."/>
            <person name="Wallis J."/>
            <person name="Puente X.S."/>
            <person name="Lopez-Otin C."/>
            <person name="Ordonez G.R."/>
            <person name="Eichler E.E."/>
            <person name="Chen L."/>
            <person name="Cheng Z."/>
            <person name="Deakin J.E."/>
            <person name="Alsop A."/>
            <person name="Thompson K."/>
            <person name="Kirby P."/>
            <person name="Papenfuss A.T."/>
            <person name="Wakefield M.J."/>
            <person name="Olender T."/>
            <person name="Lancet D."/>
            <person name="Huttley G.A."/>
            <person name="Smit A.F."/>
            <person name="Pask A."/>
            <person name="Temple-Smith P."/>
            <person name="Batzer M.A."/>
            <person name="Walker J.A."/>
            <person name="Konkel M.K."/>
            <person name="Harris R.S."/>
            <person name="Whittington C.M."/>
            <person name="Wong E.S."/>
            <person name="Gemmell N.J."/>
            <person name="Buschiazzo E."/>
            <person name="Vargas Jentzsch I.M."/>
            <person name="Merkel A."/>
            <person name="Schmitz J."/>
            <person name="Zemann A."/>
            <person name="Churakov G."/>
            <person name="Kriegs J.O."/>
            <person name="Brosius J."/>
            <person name="Murchison E.P."/>
            <person name="Sachidanandam R."/>
            <person name="Smith C."/>
            <person name="Hannon G.J."/>
            <person name="Tsend-Ayush E."/>
            <person name="McMillan D."/>
            <person name="Attenborough R."/>
            <person name="Rens W."/>
            <person name="Ferguson-Smith M."/>
            <person name="Lefevre C.M."/>
            <person name="Sharp J.A."/>
            <person name="Nicholas K.R."/>
            <person name="Ray D.A."/>
            <person name="Kube M."/>
            <person name="Reinhardt R."/>
            <person name="Pringle T.H."/>
            <person name="Taylor J."/>
            <person name="Jones R.C."/>
            <person name="Nixon B."/>
            <person name="Dacheux J.L."/>
            <person name="Niwa H."/>
            <person name="Sekita Y."/>
            <person name="Huang X."/>
            <person name="Stark A."/>
            <person name="Kheradpour P."/>
            <person name="Kellis M."/>
            <person name="Flicek P."/>
            <person name="Chen Y."/>
            <person name="Webber C."/>
            <person name="Hardison R."/>
            <person name="Nelson J."/>
            <person name="Hallsworth-Pepin K."/>
            <person name="Delehaunty K."/>
            <person name="Markovic C."/>
            <person name="Minx P."/>
            <person name="Feng Y."/>
            <person name="Kremitzki C."/>
            <person name="Mitreva M."/>
            <person name="Glasscock J."/>
            <person name="Wylie T."/>
            <person name="Wohldmann P."/>
            <person name="Thiru P."/>
            <person name="Nhan M.N."/>
            <person name="Pohl C.S."/>
            <person name="Smith S.M."/>
            <person name="Hou S."/>
            <person name="Nefedov M."/>
            <person name="de Jong P.J."/>
            <person name="Renfree M.B."/>
            <person name="Mardis E.R."/>
            <person name="Wilson R.K."/>
        </authorList>
    </citation>
    <scope>NUCLEOTIDE SEQUENCE [LARGE SCALE GENOMIC DNA]</scope>
    <source>
        <strain evidence="12 13">Glennie</strain>
    </source>
</reference>
<feature type="domain" description="G-protein coupled receptors family 1 profile" evidence="11">
    <location>
        <begin position="41"/>
        <end position="287"/>
    </location>
</feature>
<dbReference type="InterPro" id="IPR050427">
    <property type="entry name" value="Olfactory_Receptors"/>
</dbReference>
<proteinExistence type="inferred from homology"/>
<feature type="transmembrane region" description="Helical" evidence="10">
    <location>
        <begin position="141"/>
        <end position="166"/>
    </location>
</feature>
<name>A0A6I8NUD9_ORNAN</name>
<dbReference type="Gene3D" id="1.20.1070.10">
    <property type="entry name" value="Rhodopsin 7-helix transmembrane proteins"/>
    <property type="match status" value="1"/>
</dbReference>
<keyword evidence="3 10" id="KW-0552">Olfaction</keyword>
<feature type="transmembrane region" description="Helical" evidence="10">
    <location>
        <begin position="205"/>
        <end position="225"/>
    </location>
</feature>
<dbReference type="Bgee" id="ENSOANG00000039464">
    <property type="expression patterns" value="Expressed in liver and 1 other cell type or tissue"/>
</dbReference>
<evidence type="ECO:0000256" key="10">
    <source>
        <dbReference type="RuleBase" id="RU363047"/>
    </source>
</evidence>
<keyword evidence="10" id="KW-1003">Cell membrane</keyword>
<dbReference type="OMA" id="FTVIPQM"/>
<dbReference type="RefSeq" id="XP_001506038.2">
    <property type="nucleotide sequence ID" value="XM_001505988.3"/>
</dbReference>
<dbReference type="InParanoid" id="A0A6I8NUD9"/>
<evidence type="ECO:0000256" key="3">
    <source>
        <dbReference type="ARBA" id="ARBA00022725"/>
    </source>
</evidence>
<keyword evidence="10" id="KW-0716">Sensory transduction</keyword>
<dbReference type="GO" id="GO:0004930">
    <property type="term" value="F:G protein-coupled receptor activity"/>
    <property type="evidence" value="ECO:0007669"/>
    <property type="project" value="UniProtKB-KW"/>
</dbReference>
<dbReference type="GO" id="GO:0004984">
    <property type="term" value="F:olfactory receptor activity"/>
    <property type="evidence" value="ECO:0000318"/>
    <property type="project" value="GO_Central"/>
</dbReference>
<dbReference type="PANTHER" id="PTHR48002">
    <property type="entry name" value="OLFACTORY RECEPTOR"/>
    <property type="match status" value="1"/>
</dbReference>
<feature type="transmembrane region" description="Helical" evidence="10">
    <location>
        <begin position="102"/>
        <end position="120"/>
    </location>
</feature>
<dbReference type="InterPro" id="IPR017452">
    <property type="entry name" value="GPCR_Rhodpsn_7TM"/>
</dbReference>
<evidence type="ECO:0000313" key="13">
    <source>
        <dbReference type="Proteomes" id="UP000002279"/>
    </source>
</evidence>
<dbReference type="PRINTS" id="PR00237">
    <property type="entry name" value="GPCRRHODOPSN"/>
</dbReference>
<comment type="similarity">
    <text evidence="9">Belongs to the G-protein coupled receptor 1 family.</text>
</comment>
<dbReference type="PROSITE" id="PS00237">
    <property type="entry name" value="G_PROTEIN_RECEP_F1_1"/>
    <property type="match status" value="1"/>
</dbReference>
<dbReference type="PROSITE" id="PS50262">
    <property type="entry name" value="G_PROTEIN_RECEP_F1_2"/>
    <property type="match status" value="1"/>
</dbReference>
<keyword evidence="6 10" id="KW-0472">Membrane</keyword>
<feature type="transmembrane region" description="Helical" evidence="10">
    <location>
        <begin position="270"/>
        <end position="289"/>
    </location>
</feature>
<reference evidence="12" key="3">
    <citation type="submission" date="2025-09" db="UniProtKB">
        <authorList>
            <consortium name="Ensembl"/>
        </authorList>
    </citation>
    <scope>IDENTIFICATION</scope>
    <source>
        <strain evidence="12">Glennie</strain>
    </source>
</reference>
<dbReference type="KEGG" id="oaa:100074423"/>
<gene>
    <name evidence="12" type="primary">LOC100074423</name>
</gene>
<feature type="transmembrane region" description="Helical" evidence="10">
    <location>
        <begin position="61"/>
        <end position="82"/>
    </location>
</feature>
<dbReference type="Ensembl" id="ENSOANT00000051447.1">
    <property type="protein sequence ID" value="ENSOANP00000044148.1"/>
    <property type="gene ID" value="ENSOANG00000039464.1"/>
</dbReference>